<dbReference type="RefSeq" id="WP_220789269.1">
    <property type="nucleotide sequence ID" value="NZ_WSSB01000001.1"/>
</dbReference>
<accession>A0A845BJU6</accession>
<evidence type="ECO:0000313" key="2">
    <source>
        <dbReference type="Proteomes" id="UP000467214"/>
    </source>
</evidence>
<evidence type="ECO:0000313" key="1">
    <source>
        <dbReference type="EMBL" id="MXR35660.1"/>
    </source>
</evidence>
<comment type="caution">
    <text evidence="1">The sequence shown here is derived from an EMBL/GenBank/DDBJ whole genome shotgun (WGS) entry which is preliminary data.</text>
</comment>
<organism evidence="1 2">
    <name type="scientific">Craterilacuibacter sinensis</name>
    <dbReference type="NCBI Taxonomy" id="2686017"/>
    <lineage>
        <taxon>Bacteria</taxon>
        <taxon>Pseudomonadati</taxon>
        <taxon>Pseudomonadota</taxon>
        <taxon>Betaproteobacteria</taxon>
        <taxon>Neisseriales</taxon>
        <taxon>Neisseriaceae</taxon>
        <taxon>Craterilacuibacter</taxon>
    </lineage>
</organism>
<proteinExistence type="predicted"/>
<reference evidence="1 2" key="1">
    <citation type="submission" date="2019-12" db="EMBL/GenBank/DDBJ databases">
        <title>Neisseriaceae gen. nov. sp. Genome sequencing and assembly.</title>
        <authorList>
            <person name="Liu Z."/>
            <person name="Li A."/>
        </authorList>
    </citation>
    <scope>NUCLEOTIDE SEQUENCE [LARGE SCALE GENOMIC DNA]</scope>
    <source>
        <strain evidence="1 2">B2N2-7</strain>
    </source>
</reference>
<sequence length="134" mass="14485">MGYALYAGGSDTAIALARPLLDALAPLGNAWLMTGPAGSATFMRQYMDALGYSLHYGQAAHAMQFTPADLLQHLQEQAHLLERIRQLAQRYLASYPAPAPATSNLPPDTRQPHFAQALAQWLLLLSDTSIPGPN</sequence>
<dbReference type="AlphaFoldDB" id="A0A845BJU6"/>
<gene>
    <name evidence="1" type="ORF">GQF02_01425</name>
</gene>
<name>A0A845BJU6_9NEIS</name>
<protein>
    <submittedName>
        <fullName evidence="1">Uncharacterized protein</fullName>
    </submittedName>
</protein>
<dbReference type="Proteomes" id="UP000467214">
    <property type="component" value="Unassembled WGS sequence"/>
</dbReference>
<dbReference type="EMBL" id="WSSB01000001">
    <property type="protein sequence ID" value="MXR35660.1"/>
    <property type="molecule type" value="Genomic_DNA"/>
</dbReference>
<keyword evidence="2" id="KW-1185">Reference proteome</keyword>